<proteinExistence type="predicted"/>
<comment type="caution">
    <text evidence="2">The sequence shown here is derived from an EMBL/GenBank/DDBJ whole genome shotgun (WGS) entry which is preliminary data.</text>
</comment>
<dbReference type="RefSeq" id="WP_225970345.1">
    <property type="nucleotide sequence ID" value="NZ_JAFDST010000001.1"/>
</dbReference>
<reference evidence="2 3" key="1">
    <citation type="submission" date="2021-01" db="EMBL/GenBank/DDBJ databases">
        <title>Genomic Encyclopedia of Type Strains, Phase IV (KMG-IV): sequencing the most valuable type-strain genomes for metagenomic binning, comparative biology and taxonomic classification.</title>
        <authorList>
            <person name="Goeker M."/>
        </authorList>
    </citation>
    <scope>NUCLEOTIDE SEQUENCE [LARGE SCALE GENOMIC DNA]</scope>
    <source>
        <strain evidence="2 3">DSM 103394</strain>
    </source>
</reference>
<evidence type="ECO:0000259" key="1">
    <source>
        <dbReference type="PROSITE" id="PS51186"/>
    </source>
</evidence>
<name>A0ABS4CT47_9BACI</name>
<dbReference type="PANTHER" id="PTHR43415">
    <property type="entry name" value="SPERMIDINE N(1)-ACETYLTRANSFERASE"/>
    <property type="match status" value="1"/>
</dbReference>
<evidence type="ECO:0000313" key="3">
    <source>
        <dbReference type="Proteomes" id="UP000674416"/>
    </source>
</evidence>
<dbReference type="Gene3D" id="3.40.630.30">
    <property type="match status" value="1"/>
</dbReference>
<dbReference type="PROSITE" id="PS51186">
    <property type="entry name" value="GNAT"/>
    <property type="match status" value="1"/>
</dbReference>
<accession>A0ABS4CT47</accession>
<keyword evidence="3" id="KW-1185">Reference proteome</keyword>
<dbReference type="EMBL" id="JAFDST010000001">
    <property type="protein sequence ID" value="MBP1080734.1"/>
    <property type="molecule type" value="Genomic_DNA"/>
</dbReference>
<dbReference type="PANTHER" id="PTHR43415:SF3">
    <property type="entry name" value="GNAT-FAMILY ACETYLTRANSFERASE"/>
    <property type="match status" value="1"/>
</dbReference>
<sequence>MMLSAKRITLRPVIEDDWEMRYRWLSDPDINKCPPSGTGIPLTPATVRERTLIYAKSDPSRVDFTVLQEDGTAIGNAHLFNVNPWSRKAEFGVWLGEKSVWGQGYGTEVTRVLAEFAFMRLNLHKVYLSVDADNFGGIRCYEKAGFKKDGVLRDDVFKNGQYVDRIIMSLLKKEFAF</sequence>
<organism evidence="2 3">
    <name type="scientific">Bacillus capparidis</name>
    <dbReference type="NCBI Taxonomy" id="1840411"/>
    <lineage>
        <taxon>Bacteria</taxon>
        <taxon>Bacillati</taxon>
        <taxon>Bacillota</taxon>
        <taxon>Bacilli</taxon>
        <taxon>Bacillales</taxon>
        <taxon>Bacillaceae</taxon>
        <taxon>Bacillus</taxon>
    </lineage>
</organism>
<dbReference type="InterPro" id="IPR000182">
    <property type="entry name" value="GNAT_dom"/>
</dbReference>
<dbReference type="Proteomes" id="UP000674416">
    <property type="component" value="Unassembled WGS sequence"/>
</dbReference>
<protein>
    <submittedName>
        <fullName evidence="2">RimJ/RimL family protein N-acetyltransferase</fullName>
    </submittedName>
</protein>
<dbReference type="InterPro" id="IPR016181">
    <property type="entry name" value="Acyl_CoA_acyltransferase"/>
</dbReference>
<evidence type="ECO:0000313" key="2">
    <source>
        <dbReference type="EMBL" id="MBP1080734.1"/>
    </source>
</evidence>
<dbReference type="Pfam" id="PF13302">
    <property type="entry name" value="Acetyltransf_3"/>
    <property type="match status" value="1"/>
</dbReference>
<dbReference type="SUPFAM" id="SSF55729">
    <property type="entry name" value="Acyl-CoA N-acyltransferases (Nat)"/>
    <property type="match status" value="1"/>
</dbReference>
<feature type="domain" description="N-acetyltransferase" evidence="1">
    <location>
        <begin position="8"/>
        <end position="173"/>
    </location>
</feature>
<gene>
    <name evidence="2" type="ORF">JOC74_001222</name>
</gene>